<dbReference type="Proteomes" id="UP001407347">
    <property type="component" value="Unassembled WGS sequence"/>
</dbReference>
<evidence type="ECO:0000313" key="3">
    <source>
        <dbReference type="Proteomes" id="UP001407347"/>
    </source>
</evidence>
<accession>A0ABV0A5Y5</accession>
<keyword evidence="3" id="KW-1185">Reference proteome</keyword>
<evidence type="ECO:0000313" key="2">
    <source>
        <dbReference type="EMBL" id="MEN3238285.1"/>
    </source>
</evidence>
<dbReference type="RefSeq" id="WP_346013586.1">
    <property type="nucleotide sequence ID" value="NZ_JAQYXP010000005.1"/>
</dbReference>
<organism evidence="2 3">
    <name type="scientific">Methylobacterium ajmalii</name>
    <dbReference type="NCBI Taxonomy" id="2738439"/>
    <lineage>
        <taxon>Bacteria</taxon>
        <taxon>Pseudomonadati</taxon>
        <taxon>Pseudomonadota</taxon>
        <taxon>Alphaproteobacteria</taxon>
        <taxon>Hyphomicrobiales</taxon>
        <taxon>Methylobacteriaceae</taxon>
        <taxon>Methylobacterium</taxon>
    </lineage>
</organism>
<sequence>MGSFNDFGRLLREIARHPTQAEQKQARHAGLEPFVEAAQAHLASNGSNKTGQLSGSLGVAEKTKDTSAAGPLRGKRHSSVGHLVEFGTAPHFQPNRNGGQWHPGARPYPFMRPAYEETKNEIVEEAARSLAQSIFGRSR</sequence>
<proteinExistence type="predicted"/>
<dbReference type="EMBL" id="JAQYXP010000005">
    <property type="protein sequence ID" value="MEN3238285.1"/>
    <property type="molecule type" value="Genomic_DNA"/>
</dbReference>
<comment type="caution">
    <text evidence="2">The sequence shown here is derived from an EMBL/GenBank/DDBJ whole genome shotgun (WGS) entry which is preliminary data.</text>
</comment>
<reference evidence="2 3" key="1">
    <citation type="journal article" date="2023" name="PLoS ONE">
        <title>Complete genome assembly of Hawai'i environmental nontuberculous mycobacteria reveals unexpected co-isolation with methylobacteria.</title>
        <authorList>
            <person name="Hendrix J."/>
            <person name="Epperson L.E."/>
            <person name="Tong E.I."/>
            <person name="Chan Y.L."/>
            <person name="Hasan N.A."/>
            <person name="Dawrs S.N."/>
            <person name="Norton G.J."/>
            <person name="Virdi R."/>
            <person name="Crooks J.L."/>
            <person name="Chan E.D."/>
            <person name="Honda J.R."/>
            <person name="Strong M."/>
        </authorList>
    </citation>
    <scope>NUCLEOTIDE SEQUENCE [LARGE SCALE GENOMIC DNA]</scope>
    <source>
        <strain evidence="2 3">NJH_HI04-1</strain>
    </source>
</reference>
<gene>
    <name evidence="2" type="ORF">PUR29_33090</name>
</gene>
<feature type="compositionally biased region" description="Polar residues" evidence="1">
    <location>
        <begin position="42"/>
        <end position="55"/>
    </location>
</feature>
<evidence type="ECO:0000256" key="1">
    <source>
        <dbReference type="SAM" id="MobiDB-lite"/>
    </source>
</evidence>
<feature type="region of interest" description="Disordered" evidence="1">
    <location>
        <begin position="42"/>
        <end position="77"/>
    </location>
</feature>
<name>A0ABV0A5Y5_9HYPH</name>
<evidence type="ECO:0008006" key="4">
    <source>
        <dbReference type="Google" id="ProtNLM"/>
    </source>
</evidence>
<protein>
    <recommendedName>
        <fullName evidence="4">HK97 gp10 family phage protein</fullName>
    </recommendedName>
</protein>